<sequence length="85" mass="9591">MRVCIYDEILDQIQEHLLLAMIPRPVLVLAGMLVKRIGQDAVITSCFATNIYVNLEIQQTMIMQQRNPNMSQAVQLIPANDPPAE</sequence>
<gene>
    <name evidence="1" type="ORF">COLO4_26647</name>
</gene>
<keyword evidence="2" id="KW-1185">Reference proteome</keyword>
<protein>
    <submittedName>
        <fullName evidence="1">Uncharacterized protein</fullName>
    </submittedName>
</protein>
<reference evidence="2" key="1">
    <citation type="submission" date="2013-09" db="EMBL/GenBank/DDBJ databases">
        <title>Corchorus olitorius genome sequencing.</title>
        <authorList>
            <person name="Alam M."/>
            <person name="Haque M.S."/>
            <person name="Islam M.S."/>
            <person name="Emdad E.M."/>
            <person name="Islam M.M."/>
            <person name="Ahmed B."/>
            <person name="Halim A."/>
            <person name="Hossen Q.M.M."/>
            <person name="Hossain M.Z."/>
            <person name="Ahmed R."/>
            <person name="Khan M.M."/>
            <person name="Islam R."/>
            <person name="Rashid M.M."/>
            <person name="Khan S.A."/>
            <person name="Rahman M.S."/>
            <person name="Alam M."/>
            <person name="Yahiya A.S."/>
            <person name="Khan M.S."/>
            <person name="Azam M.S."/>
            <person name="Haque T."/>
            <person name="Lashkar M.Z.H."/>
            <person name="Akhand A.I."/>
            <person name="Morshed G."/>
            <person name="Roy S."/>
            <person name="Uddin K.S."/>
            <person name="Rabeya T."/>
            <person name="Hossain A.S."/>
            <person name="Chowdhury A."/>
            <person name="Snigdha A.R."/>
            <person name="Mortoza M.S."/>
            <person name="Matin S.A."/>
            <person name="Hoque S.M.E."/>
            <person name="Islam M.K."/>
            <person name="Roy D.K."/>
            <person name="Haider R."/>
            <person name="Moosa M.M."/>
            <person name="Elias S.M."/>
            <person name="Hasan A.M."/>
            <person name="Jahan S."/>
            <person name="Shafiuddin M."/>
            <person name="Mahmood N."/>
            <person name="Shommy N.S."/>
        </authorList>
    </citation>
    <scope>NUCLEOTIDE SEQUENCE [LARGE SCALE GENOMIC DNA]</scope>
    <source>
        <strain evidence="2">cv. O-4</strain>
    </source>
</reference>
<dbReference type="Gene3D" id="2.40.50.140">
    <property type="entry name" value="Nucleic acid-binding proteins"/>
    <property type="match status" value="1"/>
</dbReference>
<dbReference type="InterPro" id="IPR012340">
    <property type="entry name" value="NA-bd_OB-fold"/>
</dbReference>
<evidence type="ECO:0000313" key="2">
    <source>
        <dbReference type="Proteomes" id="UP000187203"/>
    </source>
</evidence>
<dbReference type="AlphaFoldDB" id="A0A1R3HVD7"/>
<name>A0A1R3HVD7_9ROSI</name>
<organism evidence="1 2">
    <name type="scientific">Corchorus olitorius</name>
    <dbReference type="NCBI Taxonomy" id="93759"/>
    <lineage>
        <taxon>Eukaryota</taxon>
        <taxon>Viridiplantae</taxon>
        <taxon>Streptophyta</taxon>
        <taxon>Embryophyta</taxon>
        <taxon>Tracheophyta</taxon>
        <taxon>Spermatophyta</taxon>
        <taxon>Magnoliopsida</taxon>
        <taxon>eudicotyledons</taxon>
        <taxon>Gunneridae</taxon>
        <taxon>Pentapetalae</taxon>
        <taxon>rosids</taxon>
        <taxon>malvids</taxon>
        <taxon>Malvales</taxon>
        <taxon>Malvaceae</taxon>
        <taxon>Grewioideae</taxon>
        <taxon>Apeibeae</taxon>
        <taxon>Corchorus</taxon>
    </lineage>
</organism>
<evidence type="ECO:0000313" key="1">
    <source>
        <dbReference type="EMBL" id="OMO74230.1"/>
    </source>
</evidence>
<comment type="caution">
    <text evidence="1">The sequence shown here is derived from an EMBL/GenBank/DDBJ whole genome shotgun (WGS) entry which is preliminary data.</text>
</comment>
<dbReference type="EMBL" id="AWUE01019345">
    <property type="protein sequence ID" value="OMO74230.1"/>
    <property type="molecule type" value="Genomic_DNA"/>
</dbReference>
<dbReference type="Proteomes" id="UP000187203">
    <property type="component" value="Unassembled WGS sequence"/>
</dbReference>
<accession>A0A1R3HVD7</accession>
<proteinExistence type="predicted"/>